<comment type="caution">
    <text evidence="10">The sequence shown here is derived from an EMBL/GenBank/DDBJ whole genome shotgun (WGS) entry which is preliminary data.</text>
</comment>
<evidence type="ECO:0000256" key="6">
    <source>
        <dbReference type="ARBA" id="ARBA00022840"/>
    </source>
</evidence>
<evidence type="ECO:0000256" key="5">
    <source>
        <dbReference type="ARBA" id="ARBA00022777"/>
    </source>
</evidence>
<comment type="catalytic activity">
    <reaction evidence="7">
        <text>L-threonyl-[protein] + ATP = O-phospho-L-threonyl-[protein] + ADP + H(+)</text>
        <dbReference type="Rhea" id="RHEA:46608"/>
        <dbReference type="Rhea" id="RHEA-COMP:11060"/>
        <dbReference type="Rhea" id="RHEA-COMP:11605"/>
        <dbReference type="ChEBI" id="CHEBI:15378"/>
        <dbReference type="ChEBI" id="CHEBI:30013"/>
        <dbReference type="ChEBI" id="CHEBI:30616"/>
        <dbReference type="ChEBI" id="CHEBI:61977"/>
        <dbReference type="ChEBI" id="CHEBI:456216"/>
        <dbReference type="EC" id="2.7.11.1"/>
    </reaction>
</comment>
<dbReference type="OrthoDB" id="5979581at2759"/>
<dbReference type="AlphaFoldDB" id="A0A5M3YVT6"/>
<keyword evidence="4" id="KW-0547">Nucleotide-binding</keyword>
<dbReference type="PANTHER" id="PTHR47634:SF9">
    <property type="entry name" value="PROTEIN KINASE DOMAIN-CONTAINING PROTEIN-RELATED"/>
    <property type="match status" value="1"/>
</dbReference>
<dbReference type="InterPro" id="IPR011009">
    <property type="entry name" value="Kinase-like_dom_sf"/>
</dbReference>
<evidence type="ECO:0000313" key="10">
    <source>
        <dbReference type="EMBL" id="GFF14479.1"/>
    </source>
</evidence>
<keyword evidence="6" id="KW-0067">ATP-binding</keyword>
<evidence type="ECO:0000259" key="9">
    <source>
        <dbReference type="PROSITE" id="PS50011"/>
    </source>
</evidence>
<dbReference type="EMBL" id="BLJY01000003">
    <property type="protein sequence ID" value="GFF14479.1"/>
    <property type="molecule type" value="Genomic_DNA"/>
</dbReference>
<evidence type="ECO:0000256" key="8">
    <source>
        <dbReference type="ARBA" id="ARBA00048679"/>
    </source>
</evidence>
<keyword evidence="3" id="KW-0808">Transferase</keyword>
<proteinExistence type="predicted"/>
<dbReference type="InterPro" id="IPR051334">
    <property type="entry name" value="SRPK"/>
</dbReference>
<accession>A0A5M3YVT6</accession>
<comment type="catalytic activity">
    <reaction evidence="8">
        <text>L-seryl-[protein] + ATP = O-phospho-L-seryl-[protein] + ADP + H(+)</text>
        <dbReference type="Rhea" id="RHEA:17989"/>
        <dbReference type="Rhea" id="RHEA-COMP:9863"/>
        <dbReference type="Rhea" id="RHEA-COMP:11604"/>
        <dbReference type="ChEBI" id="CHEBI:15378"/>
        <dbReference type="ChEBI" id="CHEBI:29999"/>
        <dbReference type="ChEBI" id="CHEBI:30616"/>
        <dbReference type="ChEBI" id="CHEBI:83421"/>
        <dbReference type="ChEBI" id="CHEBI:456216"/>
        <dbReference type="EC" id="2.7.11.1"/>
    </reaction>
</comment>
<dbReference type="Gene3D" id="3.30.200.20">
    <property type="entry name" value="Phosphorylase Kinase, domain 1"/>
    <property type="match status" value="1"/>
</dbReference>
<evidence type="ECO:0000256" key="3">
    <source>
        <dbReference type="ARBA" id="ARBA00022679"/>
    </source>
</evidence>
<keyword evidence="5 10" id="KW-0418">Kinase</keyword>
<feature type="domain" description="Protein kinase" evidence="9">
    <location>
        <begin position="1"/>
        <end position="330"/>
    </location>
</feature>
<dbReference type="GO" id="GO:0000245">
    <property type="term" value="P:spliceosomal complex assembly"/>
    <property type="evidence" value="ECO:0007669"/>
    <property type="project" value="TreeGrafter"/>
</dbReference>
<evidence type="ECO:0000256" key="1">
    <source>
        <dbReference type="ARBA" id="ARBA00012513"/>
    </source>
</evidence>
<evidence type="ECO:0000313" key="11">
    <source>
        <dbReference type="Proteomes" id="UP000452235"/>
    </source>
</evidence>
<dbReference type="GO" id="GO:0005524">
    <property type="term" value="F:ATP binding"/>
    <property type="evidence" value="ECO:0007669"/>
    <property type="project" value="UniProtKB-KW"/>
</dbReference>
<name>A0A5M3YVT6_ASPTE</name>
<dbReference type="EC" id="2.7.11.1" evidence="1"/>
<dbReference type="VEuPathDB" id="FungiDB:ATEG_00553"/>
<dbReference type="Proteomes" id="UP000452235">
    <property type="component" value="Unassembled WGS sequence"/>
</dbReference>
<protein>
    <recommendedName>
        <fullName evidence="1">non-specific serine/threonine protein kinase</fullName>
        <ecNumber evidence="1">2.7.11.1</ecNumber>
    </recommendedName>
</protein>
<dbReference type="SUPFAM" id="SSF56112">
    <property type="entry name" value="Protein kinase-like (PK-like)"/>
    <property type="match status" value="1"/>
</dbReference>
<gene>
    <name evidence="10" type="ORF">ATEIFO6365_0003054500</name>
</gene>
<keyword evidence="2" id="KW-0723">Serine/threonine-protein kinase</keyword>
<evidence type="ECO:0000256" key="2">
    <source>
        <dbReference type="ARBA" id="ARBA00022527"/>
    </source>
</evidence>
<organism evidence="10 11">
    <name type="scientific">Aspergillus terreus</name>
    <dbReference type="NCBI Taxonomy" id="33178"/>
    <lineage>
        <taxon>Eukaryota</taxon>
        <taxon>Fungi</taxon>
        <taxon>Dikarya</taxon>
        <taxon>Ascomycota</taxon>
        <taxon>Pezizomycotina</taxon>
        <taxon>Eurotiomycetes</taxon>
        <taxon>Eurotiomycetidae</taxon>
        <taxon>Eurotiales</taxon>
        <taxon>Aspergillaceae</taxon>
        <taxon>Aspergillus</taxon>
        <taxon>Aspergillus subgen. Circumdati</taxon>
    </lineage>
</organism>
<dbReference type="SMART" id="SM00220">
    <property type="entry name" value="S_TKc"/>
    <property type="match status" value="1"/>
</dbReference>
<dbReference type="GO" id="GO:0050684">
    <property type="term" value="P:regulation of mRNA processing"/>
    <property type="evidence" value="ECO:0007669"/>
    <property type="project" value="TreeGrafter"/>
</dbReference>
<reference evidence="10 11" key="1">
    <citation type="submission" date="2020-01" db="EMBL/GenBank/DDBJ databases">
        <title>Aspergillus terreus IFO 6365 whole genome shotgun sequence.</title>
        <authorList>
            <person name="Kanamasa S."/>
            <person name="Takahashi H."/>
        </authorList>
    </citation>
    <scope>NUCLEOTIDE SEQUENCE [LARGE SCALE GENOMIC DNA]</scope>
    <source>
        <strain evidence="10 11">IFO 6365</strain>
    </source>
</reference>
<evidence type="ECO:0000256" key="4">
    <source>
        <dbReference type="ARBA" id="ARBA00022741"/>
    </source>
</evidence>
<dbReference type="GO" id="GO:0004674">
    <property type="term" value="F:protein serine/threonine kinase activity"/>
    <property type="evidence" value="ECO:0007669"/>
    <property type="project" value="UniProtKB-KW"/>
</dbReference>
<dbReference type="InterPro" id="IPR000719">
    <property type="entry name" value="Prot_kinase_dom"/>
</dbReference>
<sequence>MLRADCYGGPHDIFEREILSKISEVSRRSSHQGQDHVLYLLDQFKHTGPNGDHVCLVFDVLGHHMDFQAAKYEDGKLPVKAVKTIARQLLLELDYLHRECGIIHTDLKPTNILLQLENPDDAVSQYLSEVPARTLPQQGTITPLREVITTPLVSETKTPHIRIIDFGVSSWRENHLSDLIQSPALRAPEVTIGAPWDVGVDIWSLGCLVVEFVQGIVLFSGEASEKGTWTADDDHLARMIEILGPFPQHFLQQGGRAERFFDKQGKLLRIPNLKPTSLERLLNGTSKPFLKPKDMPDAEVPIFIDFIKGMLAIDPASRKSAADLLQHEWIRAGTQRSREI</sequence>
<dbReference type="PROSITE" id="PS50011">
    <property type="entry name" value="PROTEIN_KINASE_DOM"/>
    <property type="match status" value="1"/>
</dbReference>
<dbReference type="Gene3D" id="1.10.510.10">
    <property type="entry name" value="Transferase(Phosphotransferase) domain 1"/>
    <property type="match status" value="1"/>
</dbReference>
<keyword evidence="11" id="KW-1185">Reference proteome</keyword>
<dbReference type="InterPro" id="IPR008271">
    <property type="entry name" value="Ser/Thr_kinase_AS"/>
</dbReference>
<dbReference type="PROSITE" id="PS00108">
    <property type="entry name" value="PROTEIN_KINASE_ST"/>
    <property type="match status" value="1"/>
</dbReference>
<dbReference type="Pfam" id="PF00069">
    <property type="entry name" value="Pkinase"/>
    <property type="match status" value="1"/>
</dbReference>
<dbReference type="FunFam" id="1.10.510.10:FF:000275">
    <property type="entry name" value="SRSF protein kinase 2 isoform X3"/>
    <property type="match status" value="1"/>
</dbReference>
<dbReference type="PANTHER" id="PTHR47634">
    <property type="entry name" value="PROTEIN KINASE DOMAIN-CONTAINING PROTEIN-RELATED"/>
    <property type="match status" value="1"/>
</dbReference>
<evidence type="ECO:0000256" key="7">
    <source>
        <dbReference type="ARBA" id="ARBA00047899"/>
    </source>
</evidence>